<dbReference type="Pfam" id="PF11744">
    <property type="entry name" value="ALMT"/>
    <property type="match status" value="2"/>
</dbReference>
<name>A0A087GF29_ARAAL</name>
<feature type="transmembrane region" description="Helical" evidence="9">
    <location>
        <begin position="78"/>
        <end position="98"/>
    </location>
</feature>
<organism evidence="10 11">
    <name type="scientific">Arabis alpina</name>
    <name type="common">Alpine rock-cress</name>
    <dbReference type="NCBI Taxonomy" id="50452"/>
    <lineage>
        <taxon>Eukaryota</taxon>
        <taxon>Viridiplantae</taxon>
        <taxon>Streptophyta</taxon>
        <taxon>Embryophyta</taxon>
        <taxon>Tracheophyta</taxon>
        <taxon>Spermatophyta</taxon>
        <taxon>Magnoliopsida</taxon>
        <taxon>eudicotyledons</taxon>
        <taxon>Gunneridae</taxon>
        <taxon>Pentapetalae</taxon>
        <taxon>rosids</taxon>
        <taxon>malvids</taxon>
        <taxon>Brassicales</taxon>
        <taxon>Brassicaceae</taxon>
        <taxon>Arabideae</taxon>
        <taxon>Arabis</taxon>
    </lineage>
</organism>
<keyword evidence="3" id="KW-0813">Transport</keyword>
<dbReference type="GO" id="GO:0034220">
    <property type="term" value="P:monoatomic ion transmembrane transport"/>
    <property type="evidence" value="ECO:0007669"/>
    <property type="project" value="UniProtKB-KW"/>
</dbReference>
<keyword evidence="5 9" id="KW-1133">Transmembrane helix</keyword>
<dbReference type="Gramene" id="KFK28481">
    <property type="protein sequence ID" value="KFK28481"/>
    <property type="gene ID" value="AALP_AA7G001700"/>
</dbReference>
<dbReference type="PANTHER" id="PTHR31086">
    <property type="entry name" value="ALUMINUM-ACTIVATED MALATE TRANSPORTER 10"/>
    <property type="match status" value="1"/>
</dbReference>
<evidence type="ECO:0000256" key="2">
    <source>
        <dbReference type="ARBA" id="ARBA00007079"/>
    </source>
</evidence>
<evidence type="ECO:0000256" key="3">
    <source>
        <dbReference type="ARBA" id="ARBA00022448"/>
    </source>
</evidence>
<accession>A0A087GF29</accession>
<proteinExistence type="inferred from homology"/>
<feature type="transmembrane region" description="Helical" evidence="9">
    <location>
        <begin position="127"/>
        <end position="147"/>
    </location>
</feature>
<dbReference type="GO" id="GO:0015743">
    <property type="term" value="P:malate transport"/>
    <property type="evidence" value="ECO:0007669"/>
    <property type="project" value="InterPro"/>
</dbReference>
<keyword evidence="6" id="KW-0406">Ion transport</keyword>
<feature type="transmembrane region" description="Helical" evidence="9">
    <location>
        <begin position="48"/>
        <end position="66"/>
    </location>
</feature>
<dbReference type="EMBL" id="CM002875">
    <property type="protein sequence ID" value="KFK28481.1"/>
    <property type="molecule type" value="Genomic_DNA"/>
</dbReference>
<evidence type="ECO:0000313" key="10">
    <source>
        <dbReference type="EMBL" id="KFK28481.1"/>
    </source>
</evidence>
<evidence type="ECO:0000256" key="9">
    <source>
        <dbReference type="SAM" id="Phobius"/>
    </source>
</evidence>
<evidence type="ECO:0000313" key="11">
    <source>
        <dbReference type="Proteomes" id="UP000029120"/>
    </source>
</evidence>
<keyword evidence="11" id="KW-1185">Reference proteome</keyword>
<evidence type="ECO:0000256" key="6">
    <source>
        <dbReference type="ARBA" id="ARBA00023065"/>
    </source>
</evidence>
<dbReference type="AlphaFoldDB" id="A0A087GF29"/>
<evidence type="ECO:0000256" key="4">
    <source>
        <dbReference type="ARBA" id="ARBA00022692"/>
    </source>
</evidence>
<dbReference type="GO" id="GO:0016020">
    <property type="term" value="C:membrane"/>
    <property type="evidence" value="ECO:0007669"/>
    <property type="project" value="UniProtKB-SubCell"/>
</dbReference>
<feature type="transmembrane region" description="Helical" evidence="9">
    <location>
        <begin position="105"/>
        <end position="121"/>
    </location>
</feature>
<sequence>MSNKVHVGNIEMEEDLRKPKWKVLEPSEKIKKIPKRLWDVGKQDPRRVIHALKVGLALTLVSLLYLMEPLFKGIGSNAIWAVMTVVVVLEFSAGATLCKGLNRGLGTLIAGSLAFFIEFVANDSGKVLRAIFIGTSVFIIGALATYIRFIPYIKKNYDYDLHKTTVAKLQGLSSSIEACVSEYFEEKEKEKSDSKDRIYEGYQAVLDSKSTDETLALYANWEPRHTRRCHRFPCQQYVKVGAVLRQFGYTVVALHGCLQTEIQTPRSVRALFKDPCVRLAGEVCKALSELADSISNHRHCSPEILSDHLHVALQDLNSAIKSQPKLFLGSNLHRHNNNKHQNGTVSQHNNNKHLNGSVSQGNNSSIEKNLNGYVSFPNTEHRSRQGQNGAVSLSSFRTDTSALMEYRRSCKNNNNSSEMSSTTGERRMLRPQLSKIAVMTNLEFSEALPFAAFASLLVEMVARLDNVIEEVEELGRIACFKEYDNTRDSTTDDFRCEKTANVVISVSGAE</sequence>
<protein>
    <recommendedName>
        <fullName evidence="12">Aluminum-activated malate transporter 12</fullName>
    </recommendedName>
</protein>
<gene>
    <name evidence="10" type="ordered locus">AALP_Aa7g001700</name>
</gene>
<comment type="similarity">
    <text evidence="2">Belongs to the aromatic acid exporter (TC 2.A.85) family.</text>
</comment>
<evidence type="ECO:0000256" key="1">
    <source>
        <dbReference type="ARBA" id="ARBA00004141"/>
    </source>
</evidence>
<evidence type="ECO:0008006" key="12">
    <source>
        <dbReference type="Google" id="ProtNLM"/>
    </source>
</evidence>
<evidence type="ECO:0000256" key="5">
    <source>
        <dbReference type="ARBA" id="ARBA00022989"/>
    </source>
</evidence>
<dbReference type="Proteomes" id="UP000029120">
    <property type="component" value="Chromosome 7"/>
</dbReference>
<keyword evidence="4 9" id="KW-0812">Transmembrane</keyword>
<keyword evidence="8" id="KW-0407">Ion channel</keyword>
<keyword evidence="7 9" id="KW-0472">Membrane</keyword>
<comment type="subcellular location">
    <subcellularLocation>
        <location evidence="1">Membrane</location>
        <topology evidence="1">Multi-pass membrane protein</topology>
    </subcellularLocation>
</comment>
<evidence type="ECO:0000256" key="8">
    <source>
        <dbReference type="ARBA" id="ARBA00023303"/>
    </source>
</evidence>
<evidence type="ECO:0000256" key="7">
    <source>
        <dbReference type="ARBA" id="ARBA00023136"/>
    </source>
</evidence>
<reference evidence="11" key="1">
    <citation type="journal article" date="2015" name="Nat. Plants">
        <title>Genome expansion of Arabis alpina linked with retrotransposition and reduced symmetric DNA methylation.</title>
        <authorList>
            <person name="Willing E.M."/>
            <person name="Rawat V."/>
            <person name="Mandakova T."/>
            <person name="Maumus F."/>
            <person name="James G.V."/>
            <person name="Nordstroem K.J."/>
            <person name="Becker C."/>
            <person name="Warthmann N."/>
            <person name="Chica C."/>
            <person name="Szarzynska B."/>
            <person name="Zytnicki M."/>
            <person name="Albani M.C."/>
            <person name="Kiefer C."/>
            <person name="Bergonzi S."/>
            <person name="Castaings L."/>
            <person name="Mateos J.L."/>
            <person name="Berns M.C."/>
            <person name="Bujdoso N."/>
            <person name="Piofczyk T."/>
            <person name="de Lorenzo L."/>
            <person name="Barrero-Sicilia C."/>
            <person name="Mateos I."/>
            <person name="Piednoel M."/>
            <person name="Hagmann J."/>
            <person name="Chen-Min-Tao R."/>
            <person name="Iglesias-Fernandez R."/>
            <person name="Schuster S.C."/>
            <person name="Alonso-Blanco C."/>
            <person name="Roudier F."/>
            <person name="Carbonero P."/>
            <person name="Paz-Ares J."/>
            <person name="Davis S.J."/>
            <person name="Pecinka A."/>
            <person name="Quesneville H."/>
            <person name="Colot V."/>
            <person name="Lysak M.A."/>
            <person name="Weigel D."/>
            <person name="Coupland G."/>
            <person name="Schneeberger K."/>
        </authorList>
    </citation>
    <scope>NUCLEOTIDE SEQUENCE [LARGE SCALE GENOMIC DNA]</scope>
    <source>
        <strain evidence="11">cv. Pajares</strain>
    </source>
</reference>
<dbReference type="InterPro" id="IPR020966">
    <property type="entry name" value="ALMT"/>
</dbReference>